<evidence type="ECO:0000313" key="3">
    <source>
        <dbReference type="Proteomes" id="UP001360953"/>
    </source>
</evidence>
<gene>
    <name evidence="2" type="ORF">J3D65DRAFT_409926</name>
</gene>
<accession>A0ABR1LNH1</accession>
<feature type="compositionally biased region" description="Low complexity" evidence="1">
    <location>
        <begin position="42"/>
        <end position="58"/>
    </location>
</feature>
<protein>
    <submittedName>
        <fullName evidence="2">Uncharacterized protein</fullName>
    </submittedName>
</protein>
<evidence type="ECO:0000313" key="2">
    <source>
        <dbReference type="EMBL" id="KAK7536238.1"/>
    </source>
</evidence>
<feature type="region of interest" description="Disordered" evidence="1">
    <location>
        <begin position="204"/>
        <end position="239"/>
    </location>
</feature>
<name>A0ABR1LNH1_9PEZI</name>
<dbReference type="GeneID" id="92028906"/>
<organism evidence="2 3">
    <name type="scientific">Phyllosticta citribraziliensis</name>
    <dbReference type="NCBI Taxonomy" id="989973"/>
    <lineage>
        <taxon>Eukaryota</taxon>
        <taxon>Fungi</taxon>
        <taxon>Dikarya</taxon>
        <taxon>Ascomycota</taxon>
        <taxon>Pezizomycotina</taxon>
        <taxon>Dothideomycetes</taxon>
        <taxon>Dothideomycetes incertae sedis</taxon>
        <taxon>Botryosphaeriales</taxon>
        <taxon>Phyllostictaceae</taxon>
        <taxon>Phyllosticta</taxon>
    </lineage>
</organism>
<comment type="caution">
    <text evidence="2">The sequence shown here is derived from an EMBL/GenBank/DDBJ whole genome shotgun (WGS) entry which is preliminary data.</text>
</comment>
<feature type="compositionally biased region" description="Polar residues" evidence="1">
    <location>
        <begin position="297"/>
        <end position="338"/>
    </location>
</feature>
<reference evidence="2 3" key="1">
    <citation type="submission" date="2024-04" db="EMBL/GenBank/DDBJ databases">
        <title>Phyllosticta paracitricarpa is synonymous to the EU quarantine fungus P. citricarpa based on phylogenomic analyses.</title>
        <authorList>
            <consortium name="Lawrence Berkeley National Laboratory"/>
            <person name="Van ingen-buijs V.A."/>
            <person name="Van westerhoven A.C."/>
            <person name="Haridas S."/>
            <person name="Skiadas P."/>
            <person name="Martin F."/>
            <person name="Groenewald J.Z."/>
            <person name="Crous P.W."/>
            <person name="Seidl M.F."/>
        </authorList>
    </citation>
    <scope>NUCLEOTIDE SEQUENCE [LARGE SCALE GENOMIC DNA]</scope>
    <source>
        <strain evidence="2 3">CPC 17464</strain>
    </source>
</reference>
<dbReference type="RefSeq" id="XP_066654654.1">
    <property type="nucleotide sequence ID" value="XM_066796000.1"/>
</dbReference>
<feature type="compositionally biased region" description="Basic residues" evidence="1">
    <location>
        <begin position="204"/>
        <end position="216"/>
    </location>
</feature>
<dbReference type="Proteomes" id="UP001360953">
    <property type="component" value="Unassembled WGS sequence"/>
</dbReference>
<sequence>MRGRTAATTRLRQQLGQRRRMRSGLMGWWACPKQTPTRHKPSSSSSSSLRKSASTCSSRPFAHSNPAQRSPAPNCAASSKDTRRRRRMPHNPNSSRTRSTHRRSTTWPKPRSRFAASLAPRTCGAGSAAARRIPRSVRAVGGSGIVGRSVRGWTGGRDIRGFVGLVLGLAKGESRSDWGSAEYCANVRSERKRMLLHQIRTARKRCSSKAATHRSMRAAMVCPRHPRRPSSRPQHVQNVHRWDNESRVAISRSMLAIPRLSNSPTQTPAHILADTLTLSKRHNIEYKKHAPPARPSFQASSHGCVTSQPMSLTIPASPTRLAQPSKLQTNLSPSHQAQKQGLASELVASKTDARWQTSVLQALRLSVEWLVGSRWNTDAGSASAPERDWSCFQKRQHRVPKKRQCLRWNTGRRRRIGGGYF</sequence>
<keyword evidence="3" id="KW-1185">Reference proteome</keyword>
<evidence type="ECO:0000256" key="1">
    <source>
        <dbReference type="SAM" id="MobiDB-lite"/>
    </source>
</evidence>
<dbReference type="EMBL" id="JBBPEH010000007">
    <property type="protein sequence ID" value="KAK7536238.1"/>
    <property type="molecule type" value="Genomic_DNA"/>
</dbReference>
<feature type="region of interest" description="Disordered" evidence="1">
    <location>
        <begin position="1"/>
        <end position="111"/>
    </location>
</feature>
<proteinExistence type="predicted"/>
<feature type="region of interest" description="Disordered" evidence="1">
    <location>
        <begin position="290"/>
        <end position="338"/>
    </location>
</feature>